<evidence type="ECO:0000256" key="1">
    <source>
        <dbReference type="ARBA" id="ARBA00022801"/>
    </source>
</evidence>
<dbReference type="InterPro" id="IPR001910">
    <property type="entry name" value="Inosine/uridine_hydrolase_dom"/>
</dbReference>
<protein>
    <submittedName>
        <fullName evidence="4">Purine nucleosidase</fullName>
    </submittedName>
</protein>
<dbReference type="Proteomes" id="UP000252415">
    <property type="component" value="Unassembled WGS sequence"/>
</dbReference>
<accession>A0A368W8F4</accession>
<reference evidence="4 5" key="1">
    <citation type="submission" date="2018-07" db="EMBL/GenBank/DDBJ databases">
        <title>Genomic Encyclopedia of Type Strains, Phase III (KMG-III): the genomes of soil and plant-associated and newly described type strains.</title>
        <authorList>
            <person name="Whitman W."/>
        </authorList>
    </citation>
    <scope>NUCLEOTIDE SEQUENCE [LARGE SCALE GENOMIC DNA]</scope>
    <source>
        <strain evidence="4 5">CECT 7506</strain>
    </source>
</reference>
<dbReference type="GO" id="GO:0008477">
    <property type="term" value="F:purine nucleosidase activity"/>
    <property type="evidence" value="ECO:0007669"/>
    <property type="project" value="TreeGrafter"/>
</dbReference>
<dbReference type="OrthoDB" id="9797882at2"/>
<keyword evidence="2" id="KW-0326">Glycosidase</keyword>
<dbReference type="AlphaFoldDB" id="A0A368W8F4"/>
<dbReference type="PANTHER" id="PTHR12304:SF4">
    <property type="entry name" value="URIDINE NUCLEOSIDASE"/>
    <property type="match status" value="1"/>
</dbReference>
<dbReference type="RefSeq" id="WP_114379214.1">
    <property type="nucleotide sequence ID" value="NZ_QPJD01000003.1"/>
</dbReference>
<dbReference type="InterPro" id="IPR023186">
    <property type="entry name" value="IUNH"/>
</dbReference>
<sequence length="321" mass="34743">MSNINRMLLDVDTGIDDALAILYALLSPEIKVEGITTGFGNTDVAQATENTLRVIQLANCGYEVPVAVGAASPIERIFHGAVPHIHGNNGIGDASLPPSIKKPIEESATDFIIRKVNENPGELILVTVGRLTNLAIALQKDPSIVTKFKKVVIMGGAVFAPGNVTPVSEANLYGDPEAASIVFESELPITIVGLDVTQRTRLTRNHLEMLSRQAPPDKREIVDFIKEATERYFAFYEFSNHFIGECAMHDPLAVLVAVNPSLVKIEAMNAVIDCGTGYTAGMIITDRRVRSIVGRAVDFCLEVDEEKAIAQMLSVFIGEGR</sequence>
<dbReference type="PANTHER" id="PTHR12304">
    <property type="entry name" value="INOSINE-URIDINE PREFERRING NUCLEOSIDE HYDROLASE"/>
    <property type="match status" value="1"/>
</dbReference>
<dbReference type="SUPFAM" id="SSF53590">
    <property type="entry name" value="Nucleoside hydrolase"/>
    <property type="match status" value="1"/>
</dbReference>
<dbReference type="EMBL" id="QPJD01000003">
    <property type="protein sequence ID" value="RCW50397.1"/>
    <property type="molecule type" value="Genomic_DNA"/>
</dbReference>
<evidence type="ECO:0000313" key="4">
    <source>
        <dbReference type="EMBL" id="RCW50397.1"/>
    </source>
</evidence>
<organism evidence="4 5">
    <name type="scientific">Paenibacillus prosopidis</name>
    <dbReference type="NCBI Taxonomy" id="630520"/>
    <lineage>
        <taxon>Bacteria</taxon>
        <taxon>Bacillati</taxon>
        <taxon>Bacillota</taxon>
        <taxon>Bacilli</taxon>
        <taxon>Bacillales</taxon>
        <taxon>Paenibacillaceae</taxon>
        <taxon>Paenibacillus</taxon>
    </lineage>
</organism>
<dbReference type="GO" id="GO:0005829">
    <property type="term" value="C:cytosol"/>
    <property type="evidence" value="ECO:0007669"/>
    <property type="project" value="TreeGrafter"/>
</dbReference>
<proteinExistence type="predicted"/>
<dbReference type="Pfam" id="PF01156">
    <property type="entry name" value="IU_nuc_hydro"/>
    <property type="match status" value="1"/>
</dbReference>
<keyword evidence="5" id="KW-1185">Reference proteome</keyword>
<gene>
    <name evidence="4" type="ORF">DFP97_103418</name>
</gene>
<evidence type="ECO:0000256" key="2">
    <source>
        <dbReference type="ARBA" id="ARBA00023295"/>
    </source>
</evidence>
<dbReference type="Gene3D" id="3.90.245.10">
    <property type="entry name" value="Ribonucleoside hydrolase-like"/>
    <property type="match status" value="1"/>
</dbReference>
<dbReference type="GO" id="GO:0006152">
    <property type="term" value="P:purine nucleoside catabolic process"/>
    <property type="evidence" value="ECO:0007669"/>
    <property type="project" value="TreeGrafter"/>
</dbReference>
<name>A0A368W8F4_9BACL</name>
<dbReference type="InterPro" id="IPR036452">
    <property type="entry name" value="Ribo_hydro-like"/>
</dbReference>
<dbReference type="CDD" id="cd02650">
    <property type="entry name" value="nuc_hydro_CaPnhB"/>
    <property type="match status" value="1"/>
</dbReference>
<evidence type="ECO:0000259" key="3">
    <source>
        <dbReference type="Pfam" id="PF01156"/>
    </source>
</evidence>
<keyword evidence="1" id="KW-0378">Hydrolase</keyword>
<comment type="caution">
    <text evidence="4">The sequence shown here is derived from an EMBL/GenBank/DDBJ whole genome shotgun (WGS) entry which is preliminary data.</text>
</comment>
<evidence type="ECO:0000313" key="5">
    <source>
        <dbReference type="Proteomes" id="UP000252415"/>
    </source>
</evidence>
<feature type="domain" description="Inosine/uridine-preferring nucleoside hydrolase" evidence="3">
    <location>
        <begin position="8"/>
        <end position="308"/>
    </location>
</feature>